<gene>
    <name evidence="2" type="ORF">EPI11_13465</name>
</gene>
<sequence>MILRIVLLLFPLLMSAQDAVIFSNDKYSGISSVGFSPTQPFFNPNSWDINIVAVDIFIQNNYTYISKQSIIGLADADIKSVSLRDKIMGISGPNLQDYYNKDKGGYHFSSDILGPSASLSVDINQKKYTFGIFTRLRTQGSAIDIDNYSRFNNTNIDAVYMYNFSPFKTNFMNWGEIGVNVATQIFQDKEYKLVLGGNLKYEMGYDAMNLNNKNTANLRRTVNSTDLSTNTEMANYDIEASYVTGYDSEGKQYNIKPNGKGFGLDIGLAFTEWDFRMEDYNLKMSFNILDIGYINFKGENHRFNGKPFDFNTLDGKKIESPQEFFQIMSEEIYGNPNASLAGTKFTIGLPTSLHFNISKRIRENHYLNFDLVQRAPVFENSLKRSNIANVSYSVQKRIIGYGTSMSLYEYRDLQFGAYLRLASLIIGSENFFPLFFKQDKLHAADIYIGLKIYPFSEKSPDKIRRSKCRC</sequence>
<accession>A0A444H6V0</accession>
<comment type="caution">
    <text evidence="2">The sequence shown here is derived from an EMBL/GenBank/DDBJ whole genome shotgun (WGS) entry which is preliminary data.</text>
</comment>
<dbReference type="OrthoDB" id="9805336at2"/>
<dbReference type="EMBL" id="SBII01000009">
    <property type="protein sequence ID" value="RWW98928.1"/>
    <property type="molecule type" value="Genomic_DNA"/>
</dbReference>
<feature type="signal peptide" evidence="1">
    <location>
        <begin position="1"/>
        <end position="16"/>
    </location>
</feature>
<evidence type="ECO:0000313" key="2">
    <source>
        <dbReference type="EMBL" id="RWW98928.1"/>
    </source>
</evidence>
<evidence type="ECO:0000256" key="1">
    <source>
        <dbReference type="SAM" id="SignalP"/>
    </source>
</evidence>
<feature type="chain" id="PRO_5019051710" description="DUF5723 domain-containing protein" evidence="1">
    <location>
        <begin position="17"/>
        <end position="470"/>
    </location>
</feature>
<evidence type="ECO:0008006" key="4">
    <source>
        <dbReference type="Google" id="ProtNLM"/>
    </source>
</evidence>
<keyword evidence="3" id="KW-1185">Reference proteome</keyword>
<name>A0A444H6V0_9FLAO</name>
<dbReference type="AlphaFoldDB" id="A0A444H6V0"/>
<dbReference type="RefSeq" id="WP_128390504.1">
    <property type="nucleotide sequence ID" value="NZ_SBII01000009.1"/>
</dbReference>
<reference evidence="2 3" key="1">
    <citation type="submission" date="2019-01" db="EMBL/GenBank/DDBJ databases">
        <title>Flavobacterium sp. nov.,isolated from freshwater.</title>
        <authorList>
            <person name="Zhang R."/>
            <person name="Du Z.-J."/>
        </authorList>
    </citation>
    <scope>NUCLEOTIDE SEQUENCE [LARGE SCALE GENOMIC DNA]</scope>
    <source>
        <strain evidence="2 3">1E403</strain>
    </source>
</reference>
<dbReference type="Proteomes" id="UP000287527">
    <property type="component" value="Unassembled WGS sequence"/>
</dbReference>
<keyword evidence="1" id="KW-0732">Signal</keyword>
<organism evidence="2 3">
    <name type="scientific">Flavobacterium cerinum</name>
    <dbReference type="NCBI Taxonomy" id="2502784"/>
    <lineage>
        <taxon>Bacteria</taxon>
        <taxon>Pseudomonadati</taxon>
        <taxon>Bacteroidota</taxon>
        <taxon>Flavobacteriia</taxon>
        <taxon>Flavobacteriales</taxon>
        <taxon>Flavobacteriaceae</taxon>
        <taxon>Flavobacterium</taxon>
    </lineage>
</organism>
<protein>
    <recommendedName>
        <fullName evidence="4">DUF5723 domain-containing protein</fullName>
    </recommendedName>
</protein>
<proteinExistence type="predicted"/>
<evidence type="ECO:0000313" key="3">
    <source>
        <dbReference type="Proteomes" id="UP000287527"/>
    </source>
</evidence>